<feature type="compositionally biased region" description="Basic and acidic residues" evidence="2">
    <location>
        <begin position="13"/>
        <end position="24"/>
    </location>
</feature>
<feature type="region of interest" description="Disordered" evidence="2">
    <location>
        <begin position="1"/>
        <end position="24"/>
    </location>
</feature>
<evidence type="ECO:0000256" key="2">
    <source>
        <dbReference type="SAM" id="MobiDB-lite"/>
    </source>
</evidence>
<dbReference type="Proteomes" id="UP000663873">
    <property type="component" value="Unassembled WGS sequence"/>
</dbReference>
<evidence type="ECO:0000256" key="1">
    <source>
        <dbReference type="SAM" id="Coils"/>
    </source>
</evidence>
<reference evidence="3" key="1">
    <citation type="submission" date="2021-02" db="EMBL/GenBank/DDBJ databases">
        <authorList>
            <person name="Nowell W R."/>
        </authorList>
    </citation>
    <scope>NUCLEOTIDE SEQUENCE</scope>
</reference>
<evidence type="ECO:0000313" key="4">
    <source>
        <dbReference type="Proteomes" id="UP000663873"/>
    </source>
</evidence>
<dbReference type="EMBL" id="CAJOBP010042284">
    <property type="protein sequence ID" value="CAF4765189.1"/>
    <property type="molecule type" value="Genomic_DNA"/>
</dbReference>
<keyword evidence="1" id="KW-0175">Coiled coil</keyword>
<dbReference type="AlphaFoldDB" id="A0A821M8H8"/>
<gene>
    <name evidence="3" type="ORF">UJA718_LOCUS39639</name>
</gene>
<name>A0A821M8H8_9BILA</name>
<evidence type="ECO:0000313" key="3">
    <source>
        <dbReference type="EMBL" id="CAF4765189.1"/>
    </source>
</evidence>
<accession>A0A821M8H8</accession>
<feature type="non-terminal residue" evidence="3">
    <location>
        <position position="1"/>
    </location>
</feature>
<sequence>RLGGSSRQLTRRILRETTSENIDPKSPREVVELQNQLAFNNADWQIQVVQLTATVEQMQQNNELLNDTLALEMNYTITTLFSEMTGAVERELSGKYKKQSQHTKGCKIKKAKLNLS</sequence>
<keyword evidence="4" id="KW-1185">Reference proteome</keyword>
<feature type="coiled-coil region" evidence="1">
    <location>
        <begin position="41"/>
        <end position="68"/>
    </location>
</feature>
<comment type="caution">
    <text evidence="3">The sequence shown here is derived from an EMBL/GenBank/DDBJ whole genome shotgun (WGS) entry which is preliminary data.</text>
</comment>
<proteinExistence type="predicted"/>
<protein>
    <submittedName>
        <fullName evidence="3">Uncharacterized protein</fullName>
    </submittedName>
</protein>
<organism evidence="3 4">
    <name type="scientific">Rotaria socialis</name>
    <dbReference type="NCBI Taxonomy" id="392032"/>
    <lineage>
        <taxon>Eukaryota</taxon>
        <taxon>Metazoa</taxon>
        <taxon>Spiralia</taxon>
        <taxon>Gnathifera</taxon>
        <taxon>Rotifera</taxon>
        <taxon>Eurotatoria</taxon>
        <taxon>Bdelloidea</taxon>
        <taxon>Philodinida</taxon>
        <taxon>Philodinidae</taxon>
        <taxon>Rotaria</taxon>
    </lineage>
</organism>